<accession>A0A8X6I7F8</accession>
<evidence type="ECO:0000313" key="2">
    <source>
        <dbReference type="Proteomes" id="UP000887116"/>
    </source>
</evidence>
<proteinExistence type="predicted"/>
<name>A0A8X6I7F8_TRICU</name>
<gene>
    <name evidence="1" type="ORF">TNCT_367101</name>
</gene>
<organism evidence="1 2">
    <name type="scientific">Trichonephila clavata</name>
    <name type="common">Joro spider</name>
    <name type="synonym">Nephila clavata</name>
    <dbReference type="NCBI Taxonomy" id="2740835"/>
    <lineage>
        <taxon>Eukaryota</taxon>
        <taxon>Metazoa</taxon>
        <taxon>Ecdysozoa</taxon>
        <taxon>Arthropoda</taxon>
        <taxon>Chelicerata</taxon>
        <taxon>Arachnida</taxon>
        <taxon>Araneae</taxon>
        <taxon>Araneomorphae</taxon>
        <taxon>Entelegynae</taxon>
        <taxon>Araneoidea</taxon>
        <taxon>Nephilidae</taxon>
        <taxon>Trichonephila</taxon>
    </lineage>
</organism>
<reference evidence="1" key="1">
    <citation type="submission" date="2020-07" db="EMBL/GenBank/DDBJ databases">
        <title>Multicomponent nature underlies the extraordinary mechanical properties of spider dragline silk.</title>
        <authorList>
            <person name="Kono N."/>
            <person name="Nakamura H."/>
            <person name="Mori M."/>
            <person name="Yoshida Y."/>
            <person name="Ohtoshi R."/>
            <person name="Malay A.D."/>
            <person name="Moran D.A.P."/>
            <person name="Tomita M."/>
            <person name="Numata K."/>
            <person name="Arakawa K."/>
        </authorList>
    </citation>
    <scope>NUCLEOTIDE SEQUENCE</scope>
</reference>
<dbReference type="AlphaFoldDB" id="A0A8X6I7F8"/>
<keyword evidence="2" id="KW-1185">Reference proteome</keyword>
<comment type="caution">
    <text evidence="1">The sequence shown here is derived from an EMBL/GenBank/DDBJ whole genome shotgun (WGS) entry which is preliminary data.</text>
</comment>
<dbReference type="EMBL" id="BMAO01015116">
    <property type="protein sequence ID" value="GFQ99519.1"/>
    <property type="molecule type" value="Genomic_DNA"/>
</dbReference>
<protein>
    <submittedName>
        <fullName evidence="1">Uncharacterized protein</fullName>
    </submittedName>
</protein>
<evidence type="ECO:0000313" key="1">
    <source>
        <dbReference type="EMBL" id="GFQ99519.1"/>
    </source>
</evidence>
<sequence length="91" mass="10507">MVLHEVHRVRRVRGPKSPRGYGTVRSLLTKTSPFRLQPLRATVPPWPLFRRTILGQKKGGFFGKLLCGSYNGIIITLRYTNTQNLLMTFFF</sequence>
<dbReference type="Proteomes" id="UP000887116">
    <property type="component" value="Unassembled WGS sequence"/>
</dbReference>